<evidence type="ECO:0000256" key="1">
    <source>
        <dbReference type="SAM" id="SignalP"/>
    </source>
</evidence>
<accession>T1K1C2</accession>
<dbReference type="HOGENOM" id="CLU_835038_0_0_1"/>
<evidence type="ECO:0000313" key="3">
    <source>
        <dbReference type="Proteomes" id="UP000015104"/>
    </source>
</evidence>
<proteinExistence type="predicted"/>
<sequence>MLLSTILCTLIVSQLTTTTTTIWKKCFDSDNDPCPLQTLRFTTRSTIGAEGANPDCRLTTRPTINGNLIFAKVEWPESNDSPFMQIAVNENTLELLYTCGPVVKSPIINDTVNGVFLYYRIYPKINGTSIYIDDELYCSWSLDMNNSSFPFQLIDQPQYYISDRGYQIYYNLTQTVPIAQANYAQLPASAGQFVDGYPYKAIGSEKYLFITRVADKTIDFLLEINGETPKLVQVNLINDNSLSIKIELNFNKRTMSAYARALKLEDNLRDKILNSSIDGNECRWSFADPIHTLYGPINLKETTYELQIIENNMFAHVDQTNFKISSGSRSLKIVKSLLISILLSMCFLSR</sequence>
<reference evidence="2" key="2">
    <citation type="submission" date="2015-06" db="UniProtKB">
        <authorList>
            <consortium name="EnsemblMetazoa"/>
        </authorList>
    </citation>
    <scope>IDENTIFICATION</scope>
</reference>
<name>T1K1C2_TETUR</name>
<keyword evidence="3" id="KW-1185">Reference proteome</keyword>
<feature type="chain" id="PRO_5004591112" description="CUB-like domain-containing protein" evidence="1">
    <location>
        <begin position="19"/>
        <end position="350"/>
    </location>
</feature>
<dbReference type="EMBL" id="CAEY01001348">
    <property type="status" value="NOT_ANNOTATED_CDS"/>
    <property type="molecule type" value="Genomic_DNA"/>
</dbReference>
<reference evidence="3" key="1">
    <citation type="submission" date="2011-08" db="EMBL/GenBank/DDBJ databases">
        <authorList>
            <person name="Rombauts S."/>
        </authorList>
    </citation>
    <scope>NUCLEOTIDE SEQUENCE</scope>
    <source>
        <strain evidence="3">London</strain>
    </source>
</reference>
<evidence type="ECO:0008006" key="4">
    <source>
        <dbReference type="Google" id="ProtNLM"/>
    </source>
</evidence>
<feature type="signal peptide" evidence="1">
    <location>
        <begin position="1"/>
        <end position="18"/>
    </location>
</feature>
<protein>
    <recommendedName>
        <fullName evidence="4">CUB-like domain-containing protein</fullName>
    </recommendedName>
</protein>
<dbReference type="EnsemblMetazoa" id="tetur04g00870.1">
    <property type="protein sequence ID" value="tetur04g00870.1"/>
    <property type="gene ID" value="tetur04g00870"/>
</dbReference>
<keyword evidence="1" id="KW-0732">Signal</keyword>
<evidence type="ECO:0000313" key="2">
    <source>
        <dbReference type="EnsemblMetazoa" id="tetur04g00870.1"/>
    </source>
</evidence>
<organism evidence="2 3">
    <name type="scientific">Tetranychus urticae</name>
    <name type="common">Two-spotted spider mite</name>
    <dbReference type="NCBI Taxonomy" id="32264"/>
    <lineage>
        <taxon>Eukaryota</taxon>
        <taxon>Metazoa</taxon>
        <taxon>Ecdysozoa</taxon>
        <taxon>Arthropoda</taxon>
        <taxon>Chelicerata</taxon>
        <taxon>Arachnida</taxon>
        <taxon>Acari</taxon>
        <taxon>Acariformes</taxon>
        <taxon>Trombidiformes</taxon>
        <taxon>Prostigmata</taxon>
        <taxon>Eleutherengona</taxon>
        <taxon>Raphignathae</taxon>
        <taxon>Tetranychoidea</taxon>
        <taxon>Tetranychidae</taxon>
        <taxon>Tetranychus</taxon>
    </lineage>
</organism>
<dbReference type="AlphaFoldDB" id="T1K1C2"/>
<dbReference type="Proteomes" id="UP000015104">
    <property type="component" value="Unassembled WGS sequence"/>
</dbReference>